<reference evidence="2 3" key="1">
    <citation type="submission" date="2017-03" db="EMBL/GenBank/DDBJ databases">
        <title>Genome of strain Rhizobium sp. CNPSo 668.</title>
        <authorList>
            <person name="Ribeiro R."/>
        </authorList>
    </citation>
    <scope>NUCLEOTIDE SEQUENCE [LARGE SCALE GENOMIC DNA]</scope>
    <source>
        <strain evidence="2 3">CNPSo 668</strain>
    </source>
</reference>
<name>A0A246DUI0_9HYPH</name>
<organism evidence="2 3">
    <name type="scientific">Rhizobium esperanzae</name>
    <dbReference type="NCBI Taxonomy" id="1967781"/>
    <lineage>
        <taxon>Bacteria</taxon>
        <taxon>Pseudomonadati</taxon>
        <taxon>Pseudomonadota</taxon>
        <taxon>Alphaproteobacteria</taxon>
        <taxon>Hyphomicrobiales</taxon>
        <taxon>Rhizobiaceae</taxon>
        <taxon>Rhizobium/Agrobacterium group</taxon>
        <taxon>Rhizobium</taxon>
    </lineage>
</organism>
<dbReference type="EMBL" id="MXPU01000009">
    <property type="protein sequence ID" value="OWO94015.1"/>
    <property type="molecule type" value="Genomic_DNA"/>
</dbReference>
<comment type="caution">
    <text evidence="2">The sequence shown here is derived from an EMBL/GenBank/DDBJ whole genome shotgun (WGS) entry which is preliminary data.</text>
</comment>
<proteinExistence type="predicted"/>
<feature type="compositionally biased region" description="Basic residues" evidence="1">
    <location>
        <begin position="29"/>
        <end position="39"/>
    </location>
</feature>
<dbReference type="AlphaFoldDB" id="A0A246DUI0"/>
<evidence type="ECO:0000313" key="3">
    <source>
        <dbReference type="Proteomes" id="UP000197269"/>
    </source>
</evidence>
<evidence type="ECO:0000313" key="2">
    <source>
        <dbReference type="EMBL" id="OWO94015.1"/>
    </source>
</evidence>
<protein>
    <submittedName>
        <fullName evidence="2">Uncharacterized protein</fullName>
    </submittedName>
</protein>
<sequence length="120" mass="13917">MASFDRQRRCHINDEAPIRPRLPAGTRHAFGHPGRRRTFRDRGRAAARKTILDHIMADVIEVDFHLVWQYPVFIRTAEREEKRIEGPDAALDVLNHPLLPVSLPEAREARHAARNSWSVR</sequence>
<evidence type="ECO:0000256" key="1">
    <source>
        <dbReference type="SAM" id="MobiDB-lite"/>
    </source>
</evidence>
<accession>A0A246DUI0</accession>
<dbReference type="Proteomes" id="UP000197269">
    <property type="component" value="Unassembled WGS sequence"/>
</dbReference>
<feature type="region of interest" description="Disordered" evidence="1">
    <location>
        <begin position="15"/>
        <end position="42"/>
    </location>
</feature>
<gene>
    <name evidence="2" type="ORF">B5E41_15120</name>
</gene>